<feature type="signal peptide" evidence="2">
    <location>
        <begin position="1"/>
        <end position="17"/>
    </location>
</feature>
<keyword evidence="1" id="KW-0812">Transmembrane</keyword>
<dbReference type="EMBL" id="FJOG01000032">
    <property type="protein sequence ID" value="CZR65714.1"/>
    <property type="molecule type" value="Genomic_DNA"/>
</dbReference>
<evidence type="ECO:0000256" key="2">
    <source>
        <dbReference type="SAM" id="SignalP"/>
    </source>
</evidence>
<organism evidence="3 4">
    <name type="scientific">Phialocephala subalpina</name>
    <dbReference type="NCBI Taxonomy" id="576137"/>
    <lineage>
        <taxon>Eukaryota</taxon>
        <taxon>Fungi</taxon>
        <taxon>Dikarya</taxon>
        <taxon>Ascomycota</taxon>
        <taxon>Pezizomycotina</taxon>
        <taxon>Leotiomycetes</taxon>
        <taxon>Helotiales</taxon>
        <taxon>Mollisiaceae</taxon>
        <taxon>Phialocephala</taxon>
        <taxon>Phialocephala fortinii species complex</taxon>
    </lineage>
</organism>
<evidence type="ECO:0000256" key="1">
    <source>
        <dbReference type="SAM" id="Phobius"/>
    </source>
</evidence>
<sequence>MRLFTILILTFLNTINAAPLATTTLPQAIPTSGSLLPETLAYILERDAGSIAQLPEGPWPRDDESKKHSALLASILIPLFLLVVLILVLWYFHYKSQLYWKMVKVEMKKQEETPEVVVVVTEGVRATV</sequence>
<dbReference type="AlphaFoldDB" id="A0A1L7XL27"/>
<reference evidence="3 4" key="1">
    <citation type="submission" date="2016-03" db="EMBL/GenBank/DDBJ databases">
        <authorList>
            <person name="Ploux O."/>
        </authorList>
    </citation>
    <scope>NUCLEOTIDE SEQUENCE [LARGE SCALE GENOMIC DNA]</scope>
    <source>
        <strain evidence="3 4">UAMH 11012</strain>
    </source>
</reference>
<proteinExistence type="predicted"/>
<protein>
    <submittedName>
        <fullName evidence="3">Uncharacterized protein</fullName>
    </submittedName>
</protein>
<accession>A0A1L7XL27</accession>
<dbReference type="Proteomes" id="UP000184330">
    <property type="component" value="Unassembled WGS sequence"/>
</dbReference>
<keyword evidence="2" id="KW-0732">Signal</keyword>
<keyword evidence="1" id="KW-1133">Transmembrane helix</keyword>
<feature type="transmembrane region" description="Helical" evidence="1">
    <location>
        <begin position="70"/>
        <end position="92"/>
    </location>
</feature>
<keyword evidence="1" id="KW-0472">Membrane</keyword>
<keyword evidence="4" id="KW-1185">Reference proteome</keyword>
<evidence type="ECO:0000313" key="4">
    <source>
        <dbReference type="Proteomes" id="UP000184330"/>
    </source>
</evidence>
<gene>
    <name evidence="3" type="ORF">PAC_15614</name>
</gene>
<feature type="chain" id="PRO_5012724695" evidence="2">
    <location>
        <begin position="18"/>
        <end position="128"/>
    </location>
</feature>
<evidence type="ECO:0000313" key="3">
    <source>
        <dbReference type="EMBL" id="CZR65714.1"/>
    </source>
</evidence>
<name>A0A1L7XL27_9HELO</name>